<dbReference type="EMBL" id="HBHJ01024488">
    <property type="protein sequence ID" value="CAD9703657.1"/>
    <property type="molecule type" value="Transcribed_RNA"/>
</dbReference>
<reference evidence="2" key="1">
    <citation type="submission" date="2021-01" db="EMBL/GenBank/DDBJ databases">
        <authorList>
            <person name="Corre E."/>
            <person name="Pelletier E."/>
            <person name="Niang G."/>
            <person name="Scheremetjew M."/>
            <person name="Finn R."/>
            <person name="Kale V."/>
            <person name="Holt S."/>
            <person name="Cochrane G."/>
            <person name="Meng A."/>
            <person name="Brown T."/>
            <person name="Cohen L."/>
        </authorList>
    </citation>
    <scope>NUCLEOTIDE SEQUENCE</scope>
    <source>
        <strain evidence="2">CCMP1243</strain>
    </source>
</reference>
<evidence type="ECO:0000313" key="2">
    <source>
        <dbReference type="EMBL" id="CAD9703657.1"/>
    </source>
</evidence>
<protein>
    <submittedName>
        <fullName evidence="2">Uncharacterized protein</fullName>
    </submittedName>
</protein>
<gene>
    <name evidence="2" type="ORF">RMAR1173_LOCUS16159</name>
</gene>
<name>A0A7S2WRP4_9STRA</name>
<organism evidence="2">
    <name type="scientific">Rhizochromulina marina</name>
    <dbReference type="NCBI Taxonomy" id="1034831"/>
    <lineage>
        <taxon>Eukaryota</taxon>
        <taxon>Sar</taxon>
        <taxon>Stramenopiles</taxon>
        <taxon>Ochrophyta</taxon>
        <taxon>Dictyochophyceae</taxon>
        <taxon>Rhizochromulinales</taxon>
        <taxon>Rhizochromulina</taxon>
    </lineage>
</organism>
<keyword evidence="1" id="KW-1133">Transmembrane helix</keyword>
<keyword evidence="1" id="KW-0812">Transmembrane</keyword>
<accession>A0A7S2WRP4</accession>
<keyword evidence="1" id="KW-0472">Membrane</keyword>
<evidence type="ECO:0000256" key="1">
    <source>
        <dbReference type="SAM" id="Phobius"/>
    </source>
</evidence>
<feature type="transmembrane region" description="Helical" evidence="1">
    <location>
        <begin position="34"/>
        <end position="59"/>
    </location>
</feature>
<sequence length="167" mass="17768">MEGVKVGVVGAAGGEATETCSFGYGSLPALTQPLGIVVIAILVISAVSMGALVALLVYVRRVMYRANKILNKLESMATREDVAQLRAMAKRDNGYLDTMSTGYSSGEDFGEEHLTTARRSIQRSLSNSSIQSLRQSLTHPGLRDSITANDLVSLDYMFGDEAGGVSC</sequence>
<dbReference type="AlphaFoldDB" id="A0A7S2WRP4"/>
<proteinExistence type="predicted"/>